<sequence length="72" mass="8643">MEKRQGALYFDREEERYNIRFGLEECYHGLYCGEGLEVLVGKRWVRTRIEKAADWYLVGIDTDWLDGLRVRV</sequence>
<organism evidence="2 3">
    <name type="scientific">Gallintestinimicrobium propionicum</name>
    <dbReference type="NCBI Taxonomy" id="2981770"/>
    <lineage>
        <taxon>Bacteria</taxon>
        <taxon>Bacillati</taxon>
        <taxon>Bacillota</taxon>
        <taxon>Clostridia</taxon>
        <taxon>Lachnospirales</taxon>
        <taxon>Lachnospiraceae</taxon>
        <taxon>Gallintestinimicrobium</taxon>
    </lineage>
</organism>
<name>A0AAE3DP25_9FIRM</name>
<evidence type="ECO:0000259" key="1">
    <source>
        <dbReference type="Pfam" id="PF17295"/>
    </source>
</evidence>
<accession>A0AAE3DP25</accession>
<proteinExistence type="predicted"/>
<keyword evidence="3" id="KW-1185">Reference proteome</keyword>
<reference evidence="2 3" key="1">
    <citation type="submission" date="2021-10" db="EMBL/GenBank/DDBJ databases">
        <title>Anaerobic single-cell dispensing facilitates the cultivation of human gut bacteria.</title>
        <authorList>
            <person name="Afrizal A."/>
        </authorList>
    </citation>
    <scope>NUCLEOTIDE SEQUENCE [LARGE SCALE GENOMIC DNA]</scope>
    <source>
        <strain evidence="2 3">CLA-AA-H244</strain>
    </source>
</reference>
<evidence type="ECO:0000313" key="3">
    <source>
        <dbReference type="Proteomes" id="UP001199355"/>
    </source>
</evidence>
<protein>
    <submittedName>
        <fullName evidence="2">DUF5348 domain-containing protein</fullName>
    </submittedName>
</protein>
<feature type="domain" description="DUF5348" evidence="1">
    <location>
        <begin position="6"/>
        <end position="72"/>
    </location>
</feature>
<comment type="caution">
    <text evidence="2">The sequence shown here is derived from an EMBL/GenBank/DDBJ whole genome shotgun (WGS) entry which is preliminary data.</text>
</comment>
<dbReference type="RefSeq" id="WP_021915119.1">
    <property type="nucleotide sequence ID" value="NZ_JAJEQF010000036.1"/>
</dbReference>
<gene>
    <name evidence="2" type="ORF">LKD45_12340</name>
</gene>
<dbReference type="Proteomes" id="UP001199355">
    <property type="component" value="Unassembled WGS sequence"/>
</dbReference>
<dbReference type="Gene3D" id="2.40.10.390">
    <property type="match status" value="1"/>
</dbReference>
<evidence type="ECO:0000313" key="2">
    <source>
        <dbReference type="EMBL" id="MCC2168466.1"/>
    </source>
</evidence>
<dbReference type="InterPro" id="IPR035255">
    <property type="entry name" value="DUF5348"/>
</dbReference>
<dbReference type="Pfam" id="PF17295">
    <property type="entry name" value="DUF5348"/>
    <property type="match status" value="1"/>
</dbReference>
<dbReference type="AlphaFoldDB" id="A0AAE3DP25"/>
<dbReference type="EMBL" id="JAJEQF010000036">
    <property type="protein sequence ID" value="MCC2168466.1"/>
    <property type="molecule type" value="Genomic_DNA"/>
</dbReference>